<accession>A0A4Y2F1R6</accession>
<dbReference type="AlphaFoldDB" id="A0A4Y2F1R6"/>
<evidence type="ECO:0000313" key="2">
    <source>
        <dbReference type="EMBL" id="GBM35460.1"/>
    </source>
</evidence>
<evidence type="ECO:0000256" key="1">
    <source>
        <dbReference type="SAM" id="MobiDB-lite"/>
    </source>
</evidence>
<organism evidence="2 3">
    <name type="scientific">Araneus ventricosus</name>
    <name type="common">Orbweaver spider</name>
    <name type="synonym">Epeira ventricosa</name>
    <dbReference type="NCBI Taxonomy" id="182803"/>
    <lineage>
        <taxon>Eukaryota</taxon>
        <taxon>Metazoa</taxon>
        <taxon>Ecdysozoa</taxon>
        <taxon>Arthropoda</taxon>
        <taxon>Chelicerata</taxon>
        <taxon>Arachnida</taxon>
        <taxon>Araneae</taxon>
        <taxon>Araneomorphae</taxon>
        <taxon>Entelegynae</taxon>
        <taxon>Araneoidea</taxon>
        <taxon>Araneidae</taxon>
        <taxon>Araneus</taxon>
    </lineage>
</organism>
<sequence>MDRGGQMIRSRLRGWRIPGSKPYSADHPPCFQTLVHAQSNVVGKTSSCCCGAADRRWAACPSDHGHDHGSKLRGPSQNDLSDASKRGVNELTKNIIFF</sequence>
<proteinExistence type="predicted"/>
<feature type="region of interest" description="Disordered" evidence="1">
    <location>
        <begin position="1"/>
        <end position="20"/>
    </location>
</feature>
<protein>
    <submittedName>
        <fullName evidence="2">Uncharacterized protein</fullName>
    </submittedName>
</protein>
<keyword evidence="3" id="KW-1185">Reference proteome</keyword>
<feature type="region of interest" description="Disordered" evidence="1">
    <location>
        <begin position="61"/>
        <end position="85"/>
    </location>
</feature>
<dbReference type="EMBL" id="BGPR01000785">
    <property type="protein sequence ID" value="GBM35460.1"/>
    <property type="molecule type" value="Genomic_DNA"/>
</dbReference>
<evidence type="ECO:0000313" key="3">
    <source>
        <dbReference type="Proteomes" id="UP000499080"/>
    </source>
</evidence>
<reference evidence="2 3" key="1">
    <citation type="journal article" date="2019" name="Sci. Rep.">
        <title>Orb-weaving spider Araneus ventricosus genome elucidates the spidroin gene catalogue.</title>
        <authorList>
            <person name="Kono N."/>
            <person name="Nakamura H."/>
            <person name="Ohtoshi R."/>
            <person name="Moran D.A.P."/>
            <person name="Shinohara A."/>
            <person name="Yoshida Y."/>
            <person name="Fujiwara M."/>
            <person name="Mori M."/>
            <person name="Tomita M."/>
            <person name="Arakawa K."/>
        </authorList>
    </citation>
    <scope>NUCLEOTIDE SEQUENCE [LARGE SCALE GENOMIC DNA]</scope>
</reference>
<gene>
    <name evidence="2" type="ORF">AVEN_73258_1</name>
</gene>
<dbReference type="Proteomes" id="UP000499080">
    <property type="component" value="Unassembled WGS sequence"/>
</dbReference>
<feature type="compositionally biased region" description="Basic and acidic residues" evidence="1">
    <location>
        <begin position="61"/>
        <end position="70"/>
    </location>
</feature>
<name>A0A4Y2F1R6_ARAVE</name>
<comment type="caution">
    <text evidence="2">The sequence shown here is derived from an EMBL/GenBank/DDBJ whole genome shotgun (WGS) entry which is preliminary data.</text>
</comment>